<evidence type="ECO:0000313" key="2">
    <source>
        <dbReference type="EMBL" id="QQE90237.1"/>
    </source>
</evidence>
<dbReference type="EMBL" id="CP066310">
    <property type="protein sequence ID" value="QQE90237.1"/>
    <property type="molecule type" value="Genomic_DNA"/>
</dbReference>
<dbReference type="Proteomes" id="UP000596192">
    <property type="component" value="Chromosome"/>
</dbReference>
<evidence type="ECO:0008006" key="4">
    <source>
        <dbReference type="Google" id="ProtNLM"/>
    </source>
</evidence>
<dbReference type="RefSeq" id="WP_198867636.1">
    <property type="nucleotide sequence ID" value="NZ_CP066310.1"/>
</dbReference>
<evidence type="ECO:0000313" key="3">
    <source>
        <dbReference type="Proteomes" id="UP000596192"/>
    </source>
</evidence>
<dbReference type="AlphaFoldDB" id="A0AAQ0C099"/>
<sequence length="206" mass="22754">MQGIDPGQRQQAAKEHITTRDPRTALAWIISGQPVRIVSKNLKDWLRHIEALTTLAQASGHGSTAARGHGCMTPSELQDAIRRFEAGGGEVQQVESKEPRRKPSAPPPDRALADAISQHAHLGIVAAAKALRRSQHTLRRIANAEGIEFSGGLDAKRRKETALVPKIRRLARRMRQQDIAAQIGISRTTLRRIAAEHNIDINSRRH</sequence>
<accession>A0AAQ0C099</accession>
<organism evidence="2 3">
    <name type="scientific">Azotobacter chroococcum</name>
    <dbReference type="NCBI Taxonomy" id="353"/>
    <lineage>
        <taxon>Bacteria</taxon>
        <taxon>Pseudomonadati</taxon>
        <taxon>Pseudomonadota</taxon>
        <taxon>Gammaproteobacteria</taxon>
        <taxon>Pseudomonadales</taxon>
        <taxon>Pseudomonadaceae</taxon>
        <taxon>Azotobacter</taxon>
    </lineage>
</organism>
<dbReference type="InterPro" id="IPR001387">
    <property type="entry name" value="Cro/C1-type_HTH"/>
</dbReference>
<feature type="region of interest" description="Disordered" evidence="1">
    <location>
        <begin position="88"/>
        <end position="111"/>
    </location>
</feature>
<gene>
    <name evidence="2" type="ORF">GKQ51_08060</name>
</gene>
<dbReference type="CDD" id="cd00093">
    <property type="entry name" value="HTH_XRE"/>
    <property type="match status" value="1"/>
</dbReference>
<proteinExistence type="predicted"/>
<evidence type="ECO:0000256" key="1">
    <source>
        <dbReference type="SAM" id="MobiDB-lite"/>
    </source>
</evidence>
<feature type="region of interest" description="Disordered" evidence="1">
    <location>
        <begin position="1"/>
        <end position="20"/>
    </location>
</feature>
<reference evidence="2 3" key="1">
    <citation type="submission" date="2020-12" db="EMBL/GenBank/DDBJ databases">
        <title>Genomic Analysis and Response surface optimization of nitrogen-fixing conditions for A. chroococcum strain HR1, Isolation from rhizosphere soil.</title>
        <authorList>
            <person name="Li J."/>
            <person name="Yang H."/>
            <person name="Liu H."/>
            <person name="Wang C."/>
            <person name="Tian Y."/>
            <person name="Lu X.Y."/>
        </authorList>
    </citation>
    <scope>NUCLEOTIDE SEQUENCE [LARGE SCALE GENOMIC DNA]</scope>
    <source>
        <strain evidence="2 3">HR1</strain>
    </source>
</reference>
<name>A0AAQ0C099_9GAMM</name>
<protein>
    <recommendedName>
        <fullName evidence="4">Helix-turn-helix domain-containing protein</fullName>
    </recommendedName>
</protein>